<sequence>MKSINVFFVLLVVASLFIRCEDNNDNDGEKISDLSVEEHKENLEQSGINVVEKLDGLANLEAINVIQQFFALSDGIIPDNQQLYRALQPVVNLKDGADAAFNLKSELAETGLLQSQFNELAGIYSYNSDDYYWDKEDADGQIIFYFPTEGSDENNAVLSITNFSSVVIGNSQVDDENNYFALDLLKTLSISLTVDDKLLMDFNFSADYDDDGNPVTVEYNYSLEEYKIATSASRTDSKVIYDQAFTFNDDNIITTHFESTGDFDFDVLEQYDDFESAYDAGIIEASNIWIIVDNIKFQGIINWKEIDNFEDQYNENESEGGKEYSESFAEVLNNNFKLYVKYNDKNEIIAMSEFYAREYPGYVNGQEQSFWDIDLRFKFGDGSYVDDSFFSETSFADFIEEANDLINALEDSYGLSQQ</sequence>
<dbReference type="eggNOG" id="ENOG50312T3">
    <property type="taxonomic scope" value="Bacteria"/>
</dbReference>
<dbReference type="AlphaFoldDB" id="A0A1I2FMY8"/>
<dbReference type="InParanoid" id="A0A1I2FMY8"/>
<evidence type="ECO:0000313" key="1">
    <source>
        <dbReference type="EMBL" id="SFF06383.1"/>
    </source>
</evidence>
<proteinExistence type="predicted"/>
<accession>A0A1I2FMY8</accession>
<protein>
    <submittedName>
        <fullName evidence="1">Uncharacterized protein</fullName>
    </submittedName>
</protein>
<dbReference type="Proteomes" id="UP000181976">
    <property type="component" value="Unassembled WGS sequence"/>
</dbReference>
<dbReference type="RefSeq" id="WP_010528317.1">
    <property type="nucleotide sequence ID" value="NZ_AFSL01000079.1"/>
</dbReference>
<gene>
    <name evidence="1" type="ORF">SAMN05444380_1325</name>
</gene>
<evidence type="ECO:0000313" key="2">
    <source>
        <dbReference type="Proteomes" id="UP000181976"/>
    </source>
</evidence>
<organism evidence="1 2">
    <name type="scientific">Thermophagus xiamenensis</name>
    <dbReference type="NCBI Taxonomy" id="385682"/>
    <lineage>
        <taxon>Bacteria</taxon>
        <taxon>Pseudomonadati</taxon>
        <taxon>Bacteroidota</taxon>
        <taxon>Bacteroidia</taxon>
        <taxon>Marinilabiliales</taxon>
        <taxon>Marinilabiliaceae</taxon>
        <taxon>Thermophagus</taxon>
    </lineage>
</organism>
<name>A0A1I2FMY8_9BACT</name>
<dbReference type="OrthoDB" id="1117858at2"/>
<dbReference type="EMBL" id="FONA01000032">
    <property type="protein sequence ID" value="SFF06383.1"/>
    <property type="molecule type" value="Genomic_DNA"/>
</dbReference>
<reference evidence="1 2" key="1">
    <citation type="submission" date="2016-10" db="EMBL/GenBank/DDBJ databases">
        <authorList>
            <person name="de Groot N.N."/>
        </authorList>
    </citation>
    <scope>NUCLEOTIDE SEQUENCE [LARGE SCALE GENOMIC DNA]</scope>
    <source>
        <strain evidence="1 2">DSM 19012</strain>
    </source>
</reference>
<keyword evidence="2" id="KW-1185">Reference proteome</keyword>